<feature type="transmembrane region" description="Helical" evidence="6">
    <location>
        <begin position="348"/>
        <end position="366"/>
    </location>
</feature>
<protein>
    <submittedName>
        <fullName evidence="7">O-antigen flippase</fullName>
    </submittedName>
</protein>
<evidence type="ECO:0000256" key="2">
    <source>
        <dbReference type="ARBA" id="ARBA00022475"/>
    </source>
</evidence>
<organism evidence="7">
    <name type="scientific">Escherichia albertii</name>
    <dbReference type="NCBI Taxonomy" id="208962"/>
    <lineage>
        <taxon>Bacteria</taxon>
        <taxon>Pseudomonadati</taxon>
        <taxon>Pseudomonadota</taxon>
        <taxon>Gammaproteobacteria</taxon>
        <taxon>Enterobacterales</taxon>
        <taxon>Enterobacteriaceae</taxon>
        <taxon>Escherichia</taxon>
    </lineage>
</organism>
<dbReference type="EMBL" id="LC494352">
    <property type="protein sequence ID" value="BBM63088.1"/>
    <property type="molecule type" value="Genomic_DNA"/>
</dbReference>
<keyword evidence="2" id="KW-1003">Cell membrane</keyword>
<name>A0A5A4U9F5_ESCAL</name>
<keyword evidence="3 6" id="KW-0812">Transmembrane</keyword>
<dbReference type="AlphaFoldDB" id="A0A5A4U9F5"/>
<dbReference type="PANTHER" id="PTHR30250:SF26">
    <property type="entry name" value="PSMA PROTEIN"/>
    <property type="match status" value="1"/>
</dbReference>
<feature type="transmembrane region" description="Helical" evidence="6">
    <location>
        <begin position="311"/>
        <end position="336"/>
    </location>
</feature>
<dbReference type="InterPro" id="IPR050833">
    <property type="entry name" value="Poly_Biosynth_Transport"/>
</dbReference>
<gene>
    <name evidence="7" type="primary">wzx</name>
</gene>
<evidence type="ECO:0000256" key="3">
    <source>
        <dbReference type="ARBA" id="ARBA00022692"/>
    </source>
</evidence>
<feature type="transmembrane region" description="Helical" evidence="6">
    <location>
        <begin position="227"/>
        <end position="252"/>
    </location>
</feature>
<feature type="transmembrane region" description="Helical" evidence="6">
    <location>
        <begin position="157"/>
        <end position="179"/>
    </location>
</feature>
<dbReference type="PANTHER" id="PTHR30250">
    <property type="entry name" value="PST FAMILY PREDICTED COLANIC ACID TRANSPORTER"/>
    <property type="match status" value="1"/>
</dbReference>
<feature type="transmembrane region" description="Helical" evidence="6">
    <location>
        <begin position="465"/>
        <end position="485"/>
    </location>
</feature>
<evidence type="ECO:0000256" key="1">
    <source>
        <dbReference type="ARBA" id="ARBA00004651"/>
    </source>
</evidence>
<sequence length="505" mass="57220">MSSIKKIVLNSSALYIRMIFVMLVNLLATRFLMANFGINGFGLYNVISSIVVLGAFITGILTVSSQRFISSGLATAGHAGANDYLNAIFAVHIICFISIIIILEVFGYIYINGFLKQDVLPINDVYYIYHITVAGFSFSIFISFLNSICIAEENMSAYARFSILDATLKLLIAYSTLFVHKNTMIVYALAMLFEVIIMVFIMAIFIHRRYPYYKIKNNYDFMKIREVFSFVIWSLWGGVATVLSNQGINLLLNYNFGVAINAARGVSMQINSAYLQIVNNFQLAINPQLVKSYASNDISRFERLFFLGSKVSILFSTIIFFILYFNINYVLSLWLINYSEEMVSFSKLIITDAYITSFSTAIILAIQASGRIKIYQSIVGVILLLNLPLSYVALKYWHEPQLVFVVSITLSILSLISRMLFLQKIVKIKFGSFLFAIIFPNICVFAIVSLVVNYKISLALTFQQFIINSVVITLLVLFLFVFISLNSMERKMLANNFLKITKGFK</sequence>
<feature type="transmembrane region" description="Helical" evidence="6">
    <location>
        <begin position="185"/>
        <end position="206"/>
    </location>
</feature>
<feature type="transmembrane region" description="Helical" evidence="6">
    <location>
        <begin position="403"/>
        <end position="421"/>
    </location>
</feature>
<feature type="transmembrane region" description="Helical" evidence="6">
    <location>
        <begin position="43"/>
        <end position="63"/>
    </location>
</feature>
<feature type="transmembrane region" description="Helical" evidence="6">
    <location>
        <begin position="378"/>
        <end position="397"/>
    </location>
</feature>
<dbReference type="RefSeq" id="WP_149507658.1">
    <property type="nucleotide sequence ID" value="NZ_BJWP01000168.1"/>
</dbReference>
<feature type="transmembrane region" description="Helical" evidence="6">
    <location>
        <begin position="126"/>
        <end position="145"/>
    </location>
</feature>
<feature type="transmembrane region" description="Helical" evidence="6">
    <location>
        <begin position="84"/>
        <end position="111"/>
    </location>
</feature>
<accession>A0A5A4U9F5</accession>
<comment type="subcellular location">
    <subcellularLocation>
        <location evidence="1">Cell membrane</location>
        <topology evidence="1">Multi-pass membrane protein</topology>
    </subcellularLocation>
</comment>
<feature type="transmembrane region" description="Helical" evidence="6">
    <location>
        <begin position="433"/>
        <end position="453"/>
    </location>
</feature>
<reference evidence="7" key="1">
    <citation type="submission" date="2019-07" db="EMBL/GenBank/DDBJ databases">
        <title>Overview of O-antigen diversity of Escherichia albertii, an emerging enteropathogen; genetic structure, serology, and development of O-genotyping method.</title>
        <authorList>
            <person name="Ooka T."/>
            <person name="Seto K."/>
            <person name="Ogura Y."/>
            <person name="Iguchi A."/>
            <person name="Imura N."/>
            <person name="Honda M."/>
            <person name="Etoh Y."/>
            <person name="Ikeda T."/>
            <person name="Sugitani W."/>
            <person name="Konno T."/>
            <person name="Kawano K."/>
            <person name="Kudo Y."/>
            <person name="Murakami K."/>
            <person name="Hayashi T."/>
            <person name="Nishi J."/>
        </authorList>
    </citation>
    <scope>NUCLEOTIDE SEQUENCE</scope>
    <source>
        <strain evidence="7">P6-1 al</strain>
    </source>
</reference>
<evidence type="ECO:0000313" key="7">
    <source>
        <dbReference type="EMBL" id="BBM63088.1"/>
    </source>
</evidence>
<evidence type="ECO:0000256" key="6">
    <source>
        <dbReference type="SAM" id="Phobius"/>
    </source>
</evidence>
<proteinExistence type="predicted"/>
<feature type="transmembrane region" description="Helical" evidence="6">
    <location>
        <begin position="12"/>
        <end position="31"/>
    </location>
</feature>
<evidence type="ECO:0000256" key="5">
    <source>
        <dbReference type="ARBA" id="ARBA00023136"/>
    </source>
</evidence>
<keyword evidence="5 6" id="KW-0472">Membrane</keyword>
<keyword evidence="4 6" id="KW-1133">Transmembrane helix</keyword>
<evidence type="ECO:0000256" key="4">
    <source>
        <dbReference type="ARBA" id="ARBA00022989"/>
    </source>
</evidence>
<dbReference type="GO" id="GO:0005886">
    <property type="term" value="C:plasma membrane"/>
    <property type="evidence" value="ECO:0007669"/>
    <property type="project" value="UniProtKB-SubCell"/>
</dbReference>